<keyword evidence="2" id="KW-1185">Reference proteome</keyword>
<organism evidence="1 2">
    <name type="scientific">Cercophora newfieldiana</name>
    <dbReference type="NCBI Taxonomy" id="92897"/>
    <lineage>
        <taxon>Eukaryota</taxon>
        <taxon>Fungi</taxon>
        <taxon>Dikarya</taxon>
        <taxon>Ascomycota</taxon>
        <taxon>Pezizomycotina</taxon>
        <taxon>Sordariomycetes</taxon>
        <taxon>Sordariomycetidae</taxon>
        <taxon>Sordariales</taxon>
        <taxon>Lasiosphaeriaceae</taxon>
        <taxon>Cercophora</taxon>
    </lineage>
</organism>
<dbReference type="EMBL" id="JAULSV010000001">
    <property type="protein sequence ID" value="KAK0655057.1"/>
    <property type="molecule type" value="Genomic_DNA"/>
</dbReference>
<protein>
    <submittedName>
        <fullName evidence="1">Uncharacterized protein</fullName>
    </submittedName>
</protein>
<gene>
    <name evidence="1" type="ORF">B0T16DRAFT_384023</name>
</gene>
<proteinExistence type="predicted"/>
<evidence type="ECO:0000313" key="1">
    <source>
        <dbReference type="EMBL" id="KAK0655057.1"/>
    </source>
</evidence>
<name>A0AA40CYC9_9PEZI</name>
<accession>A0AA40CYC9</accession>
<dbReference type="AlphaFoldDB" id="A0AA40CYC9"/>
<reference evidence="1" key="1">
    <citation type="submission" date="2023-06" db="EMBL/GenBank/DDBJ databases">
        <title>Genome-scale phylogeny and comparative genomics of the fungal order Sordariales.</title>
        <authorList>
            <consortium name="Lawrence Berkeley National Laboratory"/>
            <person name="Hensen N."/>
            <person name="Bonometti L."/>
            <person name="Westerberg I."/>
            <person name="Brannstrom I.O."/>
            <person name="Guillou S."/>
            <person name="Cros-Aarteil S."/>
            <person name="Calhoun S."/>
            <person name="Haridas S."/>
            <person name="Kuo A."/>
            <person name="Mondo S."/>
            <person name="Pangilinan J."/>
            <person name="Riley R."/>
            <person name="Labutti K."/>
            <person name="Andreopoulos B."/>
            <person name="Lipzen A."/>
            <person name="Chen C."/>
            <person name="Yanf M."/>
            <person name="Daum C."/>
            <person name="Ng V."/>
            <person name="Clum A."/>
            <person name="Steindorff A."/>
            <person name="Ohm R."/>
            <person name="Martin F."/>
            <person name="Silar P."/>
            <person name="Natvig D."/>
            <person name="Lalanne C."/>
            <person name="Gautier V."/>
            <person name="Ament-Velasquez S.L."/>
            <person name="Kruys A."/>
            <person name="Hutchinson M.I."/>
            <person name="Powell A.J."/>
            <person name="Barry K."/>
            <person name="Miller A.N."/>
            <person name="Grigoriev I.V."/>
            <person name="Debuchy R."/>
            <person name="Gladieux P."/>
            <person name="Thoren M.H."/>
            <person name="Johannesson H."/>
        </authorList>
    </citation>
    <scope>NUCLEOTIDE SEQUENCE</scope>
    <source>
        <strain evidence="1">SMH2532-1</strain>
    </source>
</reference>
<comment type="caution">
    <text evidence="1">The sequence shown here is derived from an EMBL/GenBank/DDBJ whole genome shotgun (WGS) entry which is preliminary data.</text>
</comment>
<evidence type="ECO:0000313" key="2">
    <source>
        <dbReference type="Proteomes" id="UP001174936"/>
    </source>
</evidence>
<dbReference type="Proteomes" id="UP001174936">
    <property type="component" value="Unassembled WGS sequence"/>
</dbReference>
<sequence length="149" mass="16480">MSPLTKPINLSQIQLSWSQALPKQYIIHYNEPPTAQLKFDFRHLQGAFNRMEATVLTRAHNTDPRKRAVVASKELEYDTRIKAGEYSGAANFGTGEAEFAIKPSFPSTAGDGDRYIVEVHVTLKIVKDGKTCVVAVGSIASDEEGIEVW</sequence>